<organism evidence="2 3">
    <name type="scientific">Cryobacterium zongtaii</name>
    <dbReference type="NCBI Taxonomy" id="1259217"/>
    <lineage>
        <taxon>Bacteria</taxon>
        <taxon>Bacillati</taxon>
        <taxon>Actinomycetota</taxon>
        <taxon>Actinomycetes</taxon>
        <taxon>Micrococcales</taxon>
        <taxon>Microbacteriaceae</taxon>
        <taxon>Cryobacterium</taxon>
    </lineage>
</organism>
<proteinExistence type="predicted"/>
<comment type="caution">
    <text evidence="2">The sequence shown here is derived from an EMBL/GenBank/DDBJ whole genome shotgun (WGS) entry which is preliminary data.</text>
</comment>
<evidence type="ECO:0000313" key="3">
    <source>
        <dbReference type="Proteomes" id="UP000237104"/>
    </source>
</evidence>
<name>A0A2S3ZCY6_9MICO</name>
<evidence type="ECO:0000313" key="2">
    <source>
        <dbReference type="EMBL" id="POH64222.1"/>
    </source>
</evidence>
<dbReference type="Proteomes" id="UP000237104">
    <property type="component" value="Unassembled WGS sequence"/>
</dbReference>
<gene>
    <name evidence="2" type="ORF">C3B59_10300</name>
</gene>
<accession>A0A2S3ZCY6</accession>
<protein>
    <submittedName>
        <fullName evidence="2">Uncharacterized protein</fullName>
    </submittedName>
</protein>
<reference evidence="2 3" key="1">
    <citation type="submission" date="2018-01" db="EMBL/GenBank/DDBJ databases">
        <title>Cryobacterium sp. nov., from glaciers in China.</title>
        <authorList>
            <person name="Liu Q."/>
            <person name="Xin Y.-H."/>
        </authorList>
    </citation>
    <scope>NUCLEOTIDE SEQUENCE [LARGE SCALE GENOMIC DNA]</scope>
    <source>
        <strain evidence="2 3">TMB1-8</strain>
    </source>
</reference>
<sequence>MLLVSYGLVLVLLGPRAGDHSIIGEWEPDVVHPVPERTGVSGVAPALPPERGTPIRTGWPNSAKLLRLPFNGRG</sequence>
<dbReference type="EMBL" id="PPXF01000047">
    <property type="protein sequence ID" value="POH64222.1"/>
    <property type="molecule type" value="Genomic_DNA"/>
</dbReference>
<evidence type="ECO:0000256" key="1">
    <source>
        <dbReference type="SAM" id="MobiDB-lite"/>
    </source>
</evidence>
<dbReference type="AlphaFoldDB" id="A0A2S3ZCY6"/>
<feature type="region of interest" description="Disordered" evidence="1">
    <location>
        <begin position="37"/>
        <end position="59"/>
    </location>
</feature>